<evidence type="ECO:0000313" key="2">
    <source>
        <dbReference type="Proteomes" id="UP000016638"/>
    </source>
</evidence>
<dbReference type="eggNOG" id="ENOG5032SZQ">
    <property type="taxonomic scope" value="Bacteria"/>
</dbReference>
<dbReference type="RefSeq" id="WP_021725961.1">
    <property type="nucleotide sequence ID" value="NZ_AWEZ01000044.1"/>
</dbReference>
<dbReference type="AlphaFoldDB" id="U2TQQ5"/>
<dbReference type="EMBL" id="AWEZ01000044">
    <property type="protein sequence ID" value="ERL08458.1"/>
    <property type="molecule type" value="Genomic_DNA"/>
</dbReference>
<evidence type="ECO:0000313" key="1">
    <source>
        <dbReference type="EMBL" id="ERL08458.1"/>
    </source>
</evidence>
<accession>U2TQQ5</accession>
<keyword evidence="2" id="KW-1185">Reference proteome</keyword>
<dbReference type="PATRIC" id="fig|1125712.3.peg.1132"/>
<sequence length="217" mass="23645">MDSDNQPFDGATRDALTTAVANTRRTLRNIPDVPLFAVHDEIKSDTDELNKLLDYLADIKTLDDARVVFEQSAQQLKQITNPSQDFVISRLGKVAGISDIEPINEENDVNKQLNKQGGYTPAIFFYYDNLSDPYSVYSGKSSVENNTSGGGCIEVIANTDGATKREEHLAALDGQGAFKSGTHTIYGTVLIGTSWELTATQQKDPTNVIEAALVAIE</sequence>
<reference evidence="1 2" key="1">
    <citation type="submission" date="2013-08" db="EMBL/GenBank/DDBJ databases">
        <authorList>
            <person name="Durkin A.S."/>
            <person name="Haft D.R."/>
            <person name="McCorrison J."/>
            <person name="Torralba M."/>
            <person name="Gillis M."/>
            <person name="Haft D.H."/>
            <person name="Methe B."/>
            <person name="Sutton G."/>
            <person name="Nelson K.E."/>
        </authorList>
    </citation>
    <scope>NUCLEOTIDE SEQUENCE [LARGE SCALE GENOMIC DNA]</scope>
    <source>
        <strain evidence="1 2">F0195</strain>
    </source>
</reference>
<dbReference type="Proteomes" id="UP000016638">
    <property type="component" value="Unassembled WGS sequence"/>
</dbReference>
<name>U2TQQ5_9ACTN</name>
<protein>
    <submittedName>
        <fullName evidence="1">Uncharacterized protein</fullName>
    </submittedName>
</protein>
<dbReference type="OrthoDB" id="3174731at2"/>
<organism evidence="1 2">
    <name type="scientific">Olsenella profusa F0195</name>
    <dbReference type="NCBI Taxonomy" id="1125712"/>
    <lineage>
        <taxon>Bacteria</taxon>
        <taxon>Bacillati</taxon>
        <taxon>Actinomycetota</taxon>
        <taxon>Coriobacteriia</taxon>
        <taxon>Coriobacteriales</taxon>
        <taxon>Atopobiaceae</taxon>
        <taxon>Olsenella</taxon>
    </lineage>
</organism>
<comment type="caution">
    <text evidence="1">The sequence shown here is derived from an EMBL/GenBank/DDBJ whole genome shotgun (WGS) entry which is preliminary data.</text>
</comment>
<proteinExistence type="predicted"/>
<gene>
    <name evidence="1" type="ORF">HMPREF1316_2019</name>
</gene>